<dbReference type="Gene3D" id="3.40.50.2000">
    <property type="entry name" value="Glycogen Phosphorylase B"/>
    <property type="match status" value="1"/>
</dbReference>
<evidence type="ECO:0000313" key="8">
    <source>
        <dbReference type="Proteomes" id="UP000264141"/>
    </source>
</evidence>
<protein>
    <recommendedName>
        <fullName evidence="9">Glycosyltransferase</fullName>
    </recommendedName>
</protein>
<sequence>MDQEKKRILILTADAGFGHRSAANAIAAALSDHYRDQVDVDVVNPLEDRRTPFFLREAQSDYDKLVRSVPELYRFGYDASDTTVTSAIVESALTVLLYEVMRDVVRYYRPDVIVTTYPLYQAPLGAVFTMLNRDIPLLTVVTDLATVHRIWFNRNVDYCLVPTEIVRDLAIHYGLSEEQVKVTGIPVNPELAREQRSVSEIRRDLGWREDLITILAVGSKRVDRLMDTLNVLNHFGHPLQLAVVTGKDVATYRELQQVEWHIPVHLYEFASNVPVMMRAADGLICKAGGLIITEALAAGCPMMLIDVIPGQETGNAEYVVDAGAGDLARSDIEVLEVFAHWMLDGQKLLRQRAARAAALGKPLAAYEVAGLAYECAIRGASLHHRMFSRRTLIDLFNRNQIRWGDTRDLK</sequence>
<dbReference type="EMBL" id="DPBP01000013">
    <property type="protein sequence ID" value="HCE16810.1"/>
    <property type="molecule type" value="Genomic_DNA"/>
</dbReference>
<comment type="similarity">
    <text evidence="2">Belongs to the glycosyltransferase 28 family.</text>
</comment>
<evidence type="ECO:0000313" key="7">
    <source>
        <dbReference type="EMBL" id="HCE16810.1"/>
    </source>
</evidence>
<dbReference type="InterPro" id="IPR007235">
    <property type="entry name" value="Glyco_trans_28_C"/>
</dbReference>
<dbReference type="InterPro" id="IPR009695">
    <property type="entry name" value="Diacylglyc_glucosyltr_N"/>
</dbReference>
<comment type="caution">
    <text evidence="7">The sequence shown here is derived from an EMBL/GenBank/DDBJ whole genome shotgun (WGS) entry which is preliminary data.</text>
</comment>
<evidence type="ECO:0000256" key="2">
    <source>
        <dbReference type="ARBA" id="ARBA00006962"/>
    </source>
</evidence>
<accession>A0A3D1JDZ2</accession>
<keyword evidence="3" id="KW-0328">Glycosyltransferase</keyword>
<dbReference type="InterPro" id="IPR050519">
    <property type="entry name" value="Glycosyltransf_28_UgtP"/>
</dbReference>
<dbReference type="AlphaFoldDB" id="A0A3D1JDZ2"/>
<evidence type="ECO:0000256" key="3">
    <source>
        <dbReference type="ARBA" id="ARBA00022676"/>
    </source>
</evidence>
<organism evidence="7 8">
    <name type="scientific">Anaerolinea thermolimosa</name>
    <dbReference type="NCBI Taxonomy" id="229919"/>
    <lineage>
        <taxon>Bacteria</taxon>
        <taxon>Bacillati</taxon>
        <taxon>Chloroflexota</taxon>
        <taxon>Anaerolineae</taxon>
        <taxon>Anaerolineales</taxon>
        <taxon>Anaerolineaceae</taxon>
        <taxon>Anaerolinea</taxon>
    </lineage>
</organism>
<dbReference type="STRING" id="229919.GCA_001050195_00412"/>
<dbReference type="Pfam" id="PF06925">
    <property type="entry name" value="MGDG_synth"/>
    <property type="match status" value="1"/>
</dbReference>
<name>A0A3D1JDZ2_9CHLR</name>
<evidence type="ECO:0008006" key="9">
    <source>
        <dbReference type="Google" id="ProtNLM"/>
    </source>
</evidence>
<dbReference type="Pfam" id="PF04101">
    <property type="entry name" value="Glyco_tran_28_C"/>
    <property type="match status" value="1"/>
</dbReference>
<dbReference type="SUPFAM" id="SSF53756">
    <property type="entry name" value="UDP-Glycosyltransferase/glycogen phosphorylase"/>
    <property type="match status" value="1"/>
</dbReference>
<gene>
    <name evidence="7" type="ORF">DEQ80_03025</name>
</gene>
<keyword evidence="4" id="KW-0808">Transferase</keyword>
<evidence type="ECO:0000256" key="4">
    <source>
        <dbReference type="ARBA" id="ARBA00022679"/>
    </source>
</evidence>
<reference evidence="7 8" key="1">
    <citation type="journal article" date="2018" name="Nat. Biotechnol.">
        <title>A standardized bacterial taxonomy based on genome phylogeny substantially revises the tree of life.</title>
        <authorList>
            <person name="Parks D.H."/>
            <person name="Chuvochina M."/>
            <person name="Waite D.W."/>
            <person name="Rinke C."/>
            <person name="Skarshewski A."/>
            <person name="Chaumeil P.A."/>
            <person name="Hugenholtz P."/>
        </authorList>
    </citation>
    <scope>NUCLEOTIDE SEQUENCE [LARGE SCALE GENOMIC DNA]</scope>
    <source>
        <strain evidence="7">UBA8781</strain>
    </source>
</reference>
<evidence type="ECO:0000259" key="6">
    <source>
        <dbReference type="Pfam" id="PF06925"/>
    </source>
</evidence>
<dbReference type="GO" id="GO:0016020">
    <property type="term" value="C:membrane"/>
    <property type="evidence" value="ECO:0007669"/>
    <property type="project" value="UniProtKB-SubCell"/>
</dbReference>
<dbReference type="GO" id="GO:0009247">
    <property type="term" value="P:glycolipid biosynthetic process"/>
    <property type="evidence" value="ECO:0007669"/>
    <property type="project" value="InterPro"/>
</dbReference>
<evidence type="ECO:0000259" key="5">
    <source>
        <dbReference type="Pfam" id="PF04101"/>
    </source>
</evidence>
<dbReference type="PANTHER" id="PTHR43025">
    <property type="entry name" value="MONOGALACTOSYLDIACYLGLYCEROL SYNTHASE"/>
    <property type="match status" value="1"/>
</dbReference>
<proteinExistence type="inferred from homology"/>
<dbReference type="Proteomes" id="UP000264141">
    <property type="component" value="Unassembled WGS sequence"/>
</dbReference>
<dbReference type="GO" id="GO:0016758">
    <property type="term" value="F:hexosyltransferase activity"/>
    <property type="evidence" value="ECO:0007669"/>
    <property type="project" value="InterPro"/>
</dbReference>
<evidence type="ECO:0000256" key="1">
    <source>
        <dbReference type="ARBA" id="ARBA00004370"/>
    </source>
</evidence>
<feature type="domain" description="Glycosyl transferase family 28 C-terminal" evidence="5">
    <location>
        <begin position="236"/>
        <end position="326"/>
    </location>
</feature>
<feature type="domain" description="Diacylglycerol glucosyltransferase N-terminal" evidence="6">
    <location>
        <begin position="19"/>
        <end position="187"/>
    </location>
</feature>
<comment type="subcellular location">
    <subcellularLocation>
        <location evidence="1">Membrane</location>
    </subcellularLocation>
</comment>
<dbReference type="PANTHER" id="PTHR43025:SF3">
    <property type="entry name" value="MONOGALACTOSYLDIACYLGLYCEROL SYNTHASE 1, CHLOROPLASTIC"/>
    <property type="match status" value="1"/>
</dbReference>